<dbReference type="Gene3D" id="1.20.58.340">
    <property type="entry name" value="Magnesium transport protein CorA, transmembrane region"/>
    <property type="match status" value="1"/>
</dbReference>
<keyword evidence="2" id="KW-0812">Transmembrane</keyword>
<feature type="region of interest" description="Disordered" evidence="1">
    <location>
        <begin position="87"/>
        <end position="107"/>
    </location>
</feature>
<feature type="transmembrane region" description="Helical" evidence="2">
    <location>
        <begin position="604"/>
        <end position="627"/>
    </location>
</feature>
<accession>A0A9W8YW81</accession>
<dbReference type="InterPro" id="IPR002523">
    <property type="entry name" value="MgTranspt_CorA/ZnTranspt_ZntB"/>
</dbReference>
<organism evidence="3 4">
    <name type="scientific">Gnomoniopsis smithogilvyi</name>
    <dbReference type="NCBI Taxonomy" id="1191159"/>
    <lineage>
        <taxon>Eukaryota</taxon>
        <taxon>Fungi</taxon>
        <taxon>Dikarya</taxon>
        <taxon>Ascomycota</taxon>
        <taxon>Pezizomycotina</taxon>
        <taxon>Sordariomycetes</taxon>
        <taxon>Sordariomycetidae</taxon>
        <taxon>Diaporthales</taxon>
        <taxon>Gnomoniaceae</taxon>
        <taxon>Gnomoniopsis</taxon>
    </lineage>
</organism>
<evidence type="ECO:0000256" key="1">
    <source>
        <dbReference type="SAM" id="MobiDB-lite"/>
    </source>
</evidence>
<proteinExistence type="predicted"/>
<keyword evidence="4" id="KW-1185">Reference proteome</keyword>
<dbReference type="Proteomes" id="UP001140453">
    <property type="component" value="Unassembled WGS sequence"/>
</dbReference>
<protein>
    <submittedName>
        <fullName evidence="3">Uncharacterized protein</fullName>
    </submittedName>
</protein>
<keyword evidence="2" id="KW-0472">Membrane</keyword>
<evidence type="ECO:0000313" key="4">
    <source>
        <dbReference type="Proteomes" id="UP001140453"/>
    </source>
</evidence>
<reference evidence="3" key="1">
    <citation type="submission" date="2022-10" db="EMBL/GenBank/DDBJ databases">
        <title>Tapping the CABI collections for fungal endophytes: first genome assemblies for Collariella, Neodidymelliopsis, Ascochyta clinopodiicola, Didymella pomorum, Didymosphaeria variabile, Neocosmospora piperis and Neocucurbitaria cava.</title>
        <authorList>
            <person name="Hill R."/>
        </authorList>
    </citation>
    <scope>NUCLEOTIDE SEQUENCE</scope>
    <source>
        <strain evidence="3">IMI 355082</strain>
    </source>
</reference>
<dbReference type="OrthoDB" id="3231000at2759"/>
<evidence type="ECO:0000313" key="3">
    <source>
        <dbReference type="EMBL" id="KAJ4393737.1"/>
    </source>
</evidence>
<evidence type="ECO:0000256" key="2">
    <source>
        <dbReference type="SAM" id="Phobius"/>
    </source>
</evidence>
<gene>
    <name evidence="3" type="ORF">N0V93_002952</name>
</gene>
<sequence>MQPGIQRRMTGFGQGNLISKWLNAYVEGDVNRPEDLDEWRTGPHGWLDNAPKPGPYLSYVKALVRNWPHLQLLVDFMDVGTTPVRWNPGIPGGLPEDKKARSSERDERMARTRVSFLEYPTDGAKPIAKEHFSDSGELDRHIESLKGKDASSVKLRLYVVEDLSREVIETLGSHYDVDPSFFREHLVDYVWYNIKDWWREAPNLDIVSRGQNWFQMRFSRSRYFKDRDAFKEGECKARRFNVYRQLQGDFNHSKFWDTNEEPNGKKKEAKVGSLRSRATFWMKQPEKKPTSDDTLAIHEPTIGILLLDPTIEVGNPLWMHYRNWNRVPSMHDKTPRGEEIGPGQRSFFDDFIYWATRPEAFSFNPEFHHLSPELHQHTEPSPVCVPTQALLHMVCTEWLTLVEYIKTRLNQVDWEIAFPQDFLAKDEQIERALFKLHYWRRVVPVYRAMLAETFLRVFREAKHPDRLHPSRGKNAHIALPERIPGDRSSIMTATGGGSGGLGAGGSSRGPASALDDLLNRDCINAYQQDFTLILNSMEEFQSRIDRLTEVVTAVISIQDSRRGYKDNKNLQWLTWLATFFIPLSFVATMLSMTTGPLDQLHDAAVMWAEVSIPSGLLIMSTVLLMSIAKCRRAIRAKAIEFPWVGKFRPFKGVRKKE</sequence>
<feature type="transmembrane region" description="Helical" evidence="2">
    <location>
        <begin position="572"/>
        <end position="592"/>
    </location>
</feature>
<dbReference type="Pfam" id="PF01544">
    <property type="entry name" value="CorA"/>
    <property type="match status" value="1"/>
</dbReference>
<dbReference type="AlphaFoldDB" id="A0A9W8YW81"/>
<name>A0A9W8YW81_9PEZI</name>
<comment type="caution">
    <text evidence="3">The sequence shown here is derived from an EMBL/GenBank/DDBJ whole genome shotgun (WGS) entry which is preliminary data.</text>
</comment>
<dbReference type="EMBL" id="JAPEVB010000002">
    <property type="protein sequence ID" value="KAJ4393737.1"/>
    <property type="molecule type" value="Genomic_DNA"/>
</dbReference>
<keyword evidence="2" id="KW-1133">Transmembrane helix</keyword>
<feature type="compositionally biased region" description="Basic and acidic residues" evidence="1">
    <location>
        <begin position="95"/>
        <end position="107"/>
    </location>
</feature>